<evidence type="ECO:0000256" key="1">
    <source>
        <dbReference type="ARBA" id="ARBA00000085"/>
    </source>
</evidence>
<feature type="compositionally biased region" description="Polar residues" evidence="21">
    <location>
        <begin position="114"/>
        <end position="123"/>
    </location>
</feature>
<dbReference type="InterPro" id="IPR000014">
    <property type="entry name" value="PAS"/>
</dbReference>
<dbReference type="CDD" id="cd00610">
    <property type="entry name" value="OAT_like"/>
    <property type="match status" value="1"/>
</dbReference>
<dbReference type="EMBL" id="ADBJ01000028">
    <property type="protein sequence ID" value="EFA80836.1"/>
    <property type="molecule type" value="Genomic_DNA"/>
</dbReference>
<evidence type="ECO:0000256" key="15">
    <source>
        <dbReference type="ARBA" id="ARBA00022898"/>
    </source>
</evidence>
<proteinExistence type="inferred from homology"/>
<dbReference type="SUPFAM" id="SSF52172">
    <property type="entry name" value="CheY-like"/>
    <property type="match status" value="1"/>
</dbReference>
<dbReference type="GO" id="GO:0009450">
    <property type="term" value="P:gamma-aminobutyric acid catabolic process"/>
    <property type="evidence" value="ECO:0007669"/>
    <property type="project" value="TreeGrafter"/>
</dbReference>
<dbReference type="Pfam" id="PF00202">
    <property type="entry name" value="Aminotran_3"/>
    <property type="match status" value="1"/>
</dbReference>
<dbReference type="InterPro" id="IPR003594">
    <property type="entry name" value="HATPase_dom"/>
</dbReference>
<dbReference type="InParanoid" id="D3BD44"/>
<feature type="region of interest" description="Disordered" evidence="21">
    <location>
        <begin position="1017"/>
        <end position="1098"/>
    </location>
</feature>
<evidence type="ECO:0000256" key="4">
    <source>
        <dbReference type="ARBA" id="ARBA00008954"/>
    </source>
</evidence>
<evidence type="ECO:0000256" key="19">
    <source>
        <dbReference type="ARBA" id="ARBA00031787"/>
    </source>
</evidence>
<dbReference type="InterPro" id="IPR004631">
    <property type="entry name" value="4NH2But_aminotransferase_euk"/>
</dbReference>
<dbReference type="Gene3D" id="3.30.450.350">
    <property type="entry name" value="CHASE domain"/>
    <property type="match status" value="1"/>
</dbReference>
<feature type="modified residue" description="4-aspartylphosphate" evidence="20">
    <location>
        <position position="1156"/>
    </location>
</feature>
<evidence type="ECO:0000259" key="23">
    <source>
        <dbReference type="PROSITE" id="PS50109"/>
    </source>
</evidence>
<reference evidence="26 27" key="1">
    <citation type="journal article" date="2011" name="Genome Res.">
        <title>Phylogeny-wide analysis of social amoeba genomes highlights ancient origins for complex intercellular communication.</title>
        <authorList>
            <person name="Heidel A.J."/>
            <person name="Lawal H.M."/>
            <person name="Felder M."/>
            <person name="Schilde C."/>
            <person name="Helps N.R."/>
            <person name="Tunggal B."/>
            <person name="Rivero F."/>
            <person name="John U."/>
            <person name="Schleicher M."/>
            <person name="Eichinger L."/>
            <person name="Platzer M."/>
            <person name="Noegel A.A."/>
            <person name="Schaap P."/>
            <person name="Gloeckner G."/>
        </authorList>
    </citation>
    <scope>NUCLEOTIDE SEQUENCE [LARGE SCALE GENOMIC DNA]</scope>
    <source>
        <strain evidence="27">ATCC 26659 / Pp 5 / PN500</strain>
    </source>
</reference>
<dbReference type="GO" id="GO:0005886">
    <property type="term" value="C:plasma membrane"/>
    <property type="evidence" value="ECO:0007669"/>
    <property type="project" value="UniProtKB-SubCell"/>
</dbReference>
<evidence type="ECO:0000256" key="11">
    <source>
        <dbReference type="ARBA" id="ARBA00022692"/>
    </source>
</evidence>
<dbReference type="SUPFAM" id="SSF55785">
    <property type="entry name" value="PYP-like sensor domain (PAS domain)"/>
    <property type="match status" value="2"/>
</dbReference>
<dbReference type="SUPFAM" id="SSF55874">
    <property type="entry name" value="ATPase domain of HSP90 chaperone/DNA topoisomerase II/histidine kinase"/>
    <property type="match status" value="1"/>
</dbReference>
<dbReference type="InterPro" id="IPR005814">
    <property type="entry name" value="Aminotrans_3"/>
</dbReference>
<dbReference type="FunFam" id="3.40.640.10:FF:000029">
    <property type="entry name" value="4-aminobutyrate aminotransferase, mitochondrial"/>
    <property type="match status" value="1"/>
</dbReference>
<dbReference type="SUPFAM" id="SSF47384">
    <property type="entry name" value="Homodimeric domain of signal transducing histidine kinase"/>
    <property type="match status" value="1"/>
</dbReference>
<dbReference type="SMART" id="SM00388">
    <property type="entry name" value="HisKA"/>
    <property type="match status" value="1"/>
</dbReference>
<evidence type="ECO:0000256" key="17">
    <source>
        <dbReference type="ARBA" id="ARBA00023136"/>
    </source>
</evidence>
<dbReference type="PROSITE" id="PS50839">
    <property type="entry name" value="CHASE"/>
    <property type="match status" value="1"/>
</dbReference>
<dbReference type="InterPro" id="IPR001610">
    <property type="entry name" value="PAC"/>
</dbReference>
<organism evidence="26 27">
    <name type="scientific">Heterostelium pallidum (strain ATCC 26659 / Pp 5 / PN500)</name>
    <name type="common">Cellular slime mold</name>
    <name type="synonym">Polysphondylium pallidum</name>
    <dbReference type="NCBI Taxonomy" id="670386"/>
    <lineage>
        <taxon>Eukaryota</taxon>
        <taxon>Amoebozoa</taxon>
        <taxon>Evosea</taxon>
        <taxon>Eumycetozoa</taxon>
        <taxon>Dictyostelia</taxon>
        <taxon>Acytosteliales</taxon>
        <taxon>Acytosteliaceae</taxon>
        <taxon>Heterostelium</taxon>
    </lineage>
</organism>
<evidence type="ECO:0000256" key="21">
    <source>
        <dbReference type="SAM" id="MobiDB-lite"/>
    </source>
</evidence>
<dbReference type="GO" id="GO:0030170">
    <property type="term" value="F:pyridoxal phosphate binding"/>
    <property type="evidence" value="ECO:0007669"/>
    <property type="project" value="InterPro"/>
</dbReference>
<dbReference type="InterPro" id="IPR036097">
    <property type="entry name" value="HisK_dim/P_sf"/>
</dbReference>
<dbReference type="InterPro" id="IPR001789">
    <property type="entry name" value="Sig_transdc_resp-reg_receiver"/>
</dbReference>
<keyword evidence="14" id="KW-0067">ATP-binding</keyword>
<dbReference type="NCBIfam" id="TIGR00699">
    <property type="entry name" value="GABAtrns_euk"/>
    <property type="match status" value="1"/>
</dbReference>
<dbReference type="GO" id="GO:0005739">
    <property type="term" value="C:mitochondrion"/>
    <property type="evidence" value="ECO:0007669"/>
    <property type="project" value="TreeGrafter"/>
</dbReference>
<dbReference type="PROSITE" id="PS50110">
    <property type="entry name" value="RESPONSE_REGULATORY"/>
    <property type="match status" value="1"/>
</dbReference>
<keyword evidence="13 26" id="KW-0418">Kinase</keyword>
<dbReference type="STRING" id="670386.D3BD44"/>
<feature type="compositionally biased region" description="Low complexity" evidence="21">
    <location>
        <begin position="1"/>
        <end position="19"/>
    </location>
</feature>
<dbReference type="FunFam" id="3.30.565.10:FF:000010">
    <property type="entry name" value="Sensor histidine kinase RcsC"/>
    <property type="match status" value="1"/>
</dbReference>
<dbReference type="InterPro" id="IPR011006">
    <property type="entry name" value="CheY-like_superfamily"/>
</dbReference>
<feature type="compositionally biased region" description="Polar residues" evidence="21">
    <location>
        <begin position="1032"/>
        <end position="1045"/>
    </location>
</feature>
<evidence type="ECO:0000259" key="24">
    <source>
        <dbReference type="PROSITE" id="PS50110"/>
    </source>
</evidence>
<dbReference type="InterPro" id="IPR049704">
    <property type="entry name" value="Aminotrans_3_PPA_site"/>
</dbReference>
<keyword evidence="17 22" id="KW-0472">Membrane</keyword>
<dbReference type="Gene3D" id="3.40.50.2300">
    <property type="match status" value="1"/>
</dbReference>
<dbReference type="Gene3D" id="1.10.287.130">
    <property type="match status" value="1"/>
</dbReference>
<dbReference type="Gene3D" id="3.90.1150.10">
    <property type="entry name" value="Aspartate Aminotransferase, domain 1"/>
    <property type="match status" value="1"/>
</dbReference>
<dbReference type="GO" id="GO:0034386">
    <property type="term" value="F:4-aminobutyrate:2-oxoglutarate transaminase activity"/>
    <property type="evidence" value="ECO:0007669"/>
    <property type="project" value="UniProtKB-EC"/>
</dbReference>
<dbReference type="InterPro" id="IPR005467">
    <property type="entry name" value="His_kinase_dom"/>
</dbReference>
<dbReference type="Pfam" id="PF00072">
    <property type="entry name" value="Response_reg"/>
    <property type="match status" value="1"/>
</dbReference>
<keyword evidence="27" id="KW-1185">Reference proteome</keyword>
<evidence type="ECO:0000313" key="27">
    <source>
        <dbReference type="Proteomes" id="UP000001396"/>
    </source>
</evidence>
<comment type="cofactor">
    <cofactor evidence="2">
        <name>pyridoxal 5'-phosphate</name>
        <dbReference type="ChEBI" id="CHEBI:597326"/>
    </cofactor>
</comment>
<dbReference type="Pfam" id="PF03924">
    <property type="entry name" value="CHASE"/>
    <property type="match status" value="1"/>
</dbReference>
<keyword evidence="9" id="KW-0032">Aminotransferase</keyword>
<dbReference type="GO" id="GO:0000155">
    <property type="term" value="F:phosphorelay sensor kinase activity"/>
    <property type="evidence" value="ECO:0007669"/>
    <property type="project" value="InterPro"/>
</dbReference>
<dbReference type="EC" id="2.6.1.19" evidence="6"/>
<dbReference type="PRINTS" id="PR00344">
    <property type="entry name" value="BCTRLSENSOR"/>
</dbReference>
<evidence type="ECO:0000256" key="14">
    <source>
        <dbReference type="ARBA" id="ARBA00022840"/>
    </source>
</evidence>
<dbReference type="GeneID" id="31361906"/>
<keyword evidence="16 22" id="KW-1133">Transmembrane helix</keyword>
<dbReference type="EC" id="2.7.13.3" evidence="5"/>
<keyword evidence="15" id="KW-0663">Pyridoxal phosphate</keyword>
<dbReference type="CDD" id="cd17546">
    <property type="entry name" value="REC_hyHK_CKI1_RcsC-like"/>
    <property type="match status" value="1"/>
</dbReference>
<dbReference type="GO" id="GO:0005524">
    <property type="term" value="F:ATP binding"/>
    <property type="evidence" value="ECO:0007669"/>
    <property type="project" value="UniProtKB-KW"/>
</dbReference>
<feature type="domain" description="CHASE" evidence="25">
    <location>
        <begin position="156"/>
        <end position="326"/>
    </location>
</feature>
<evidence type="ECO:0000256" key="7">
    <source>
        <dbReference type="ARBA" id="ARBA00022475"/>
    </source>
</evidence>
<dbReference type="CDD" id="cd00082">
    <property type="entry name" value="HisKA"/>
    <property type="match status" value="1"/>
</dbReference>
<dbReference type="InterPro" id="IPR015424">
    <property type="entry name" value="PyrdxlP-dep_Trfase"/>
</dbReference>
<keyword evidence="8 20" id="KW-0597">Phosphoprotein</keyword>
<evidence type="ECO:0000256" key="12">
    <source>
        <dbReference type="ARBA" id="ARBA00022741"/>
    </source>
</evidence>
<evidence type="ECO:0000256" key="10">
    <source>
        <dbReference type="ARBA" id="ARBA00022679"/>
    </source>
</evidence>
<dbReference type="PANTHER" id="PTHR43206">
    <property type="entry name" value="AMINOTRANSFERASE"/>
    <property type="match status" value="1"/>
</dbReference>
<dbReference type="Gene3D" id="3.30.450.20">
    <property type="entry name" value="PAS domain"/>
    <property type="match status" value="2"/>
</dbReference>
<sequence>MFSSHNNNNNNNNNNSNSNDVEMVDLRKDPNDVVVGDSDGTPPSPGHLSFSINSNNNNNSRNNNNNSNNNNNVQLSNSLGYNNNNNSNNSNLESSQIKRRSSQPPPPPPQLQSNNHNSGNLPLSPTAGATIVPASPQLTPNLTSKLCHHNGLCCDGYNIINDTWRREALYKARDTGERVAVTSPFFEDDTMSSSSTSASDSSYDATRTPILLYIYQAVYRVGTLFTTVEDRRRALIGYASCRFFISKLVSASLNRLTEEDSLNLYIFDLSDKKVGGKLIYYRPSYAPTNLDTSYSTSIDSVPELESNEATLYYNTMNVGGRNWMIAFTPSQDFINKHYSFYPFAIGVVCLILAGLVAFWFAVNTKHNIKLSLTNADLHKEIFNRKLAERALAESQERLELAMEGSEDAVWDWKMNSGELHISSRWFQILKSKENHYQSRSLCEELRSQDSTTPGEVFGDELFSPILLEESIASPNTHQLAVWNMKHLTQLIHPEDKERFIAEIKKTIIRETSIFEIECRMRKKTGGYLYIIMRGKVVSESLTKDSQLRMAGTLRDVTSRKDMQRLILEKEAAEEANKAKSAFVATVSHEVRTPLSGVIGVSDLLLETVLNEEQRDYVQTIQKSSQALLTIINDILDYSKLESKQLKMETIPFSIIETGQAVIYMLSVATNDDVDLLFRVPPNVPDVVIGDAMRVRQVLLNLVSNAIKFTSHGHVLCDISVVESLNPLHSSRSDNTIHLCITVEDTGIGIPQSLFEAIFEPFSQADNSTTRKYGGTGLGLSITKRLIEEVMGGTIHVSSTVGLGSTFKCTIPFKKSNTSPSQLSLVSPSSLPKSFFSRSPTGGQETFGIEILNKKLCLIACRDKVSERVLREQLEWMGLVVKSFDEHLSAPSGDWGANHIDLVLVDLEIFSETYMIPNAPYVILAPTKFNLSKQSSYFKNNKLRPTIPPGSEWMRRPALADKLIPMLLKVVKPIPPLQLIAVEHQHQQQQHQHQSQTQHYSTLSAPRIEEVPSAPVTPLQISENSSNNNNNNAVTPISSPQINNVASGVVAGDSSHSPNSTTTMSTPASSIPSTPTIESLKPTAPAAPQTPAITSASATATTAPRKLALLVEDNELNRKVITQLLKRLGWQTVVAENGKEALKEILSERCFHIVLMDCQMPVLDGFQTTRIIRSKEKENAWKRMNIVALSAGSSQTFVQDCLDSGMDDFVSIRYFASKSLPSSPCPDFPGEYREPIVKTTIPGPQSKDLYKKLNNLQDPRATHFFADYSNSRGNYISDVDGNILLDLYCQIASIPIGYNNPELIKAAKSDKWISTIINRPSLGVLPPKDWPALIENSFMQVAPKGLNNIFTAMCGSCANECAYKAVFMHYQHTQRGGKPFSEEEIHSCMNNKAPGSPELAILSFRGGFHGRTFGTLSTTRSKAIHKLDIPAFDWPAAEFPKLKYPLEQNAAANRAEEDRCLADVERLIKSWHIPVAGLIVEPIQAEGGDNWASPYFFQGLRDLTKKHDVSMIVDEVQTGMGATGKFWAHEHWNLSSPPDIVTFSKKMQAAGFYHNIEYRPSESYRNFNTWMGDPVRALELEVVVEQIKKNHLLENVTVTGNYLKAGLLEFQSKNPSLISNVRGLGTFIAFDLPTPALRDQLVSILRAKGVETGGCGVNAIRMRPMLICKPEHINQFFERFGPALKELKH</sequence>
<dbReference type="PANTHER" id="PTHR43206:SF1">
    <property type="entry name" value="4-AMINOBUTYRATE AMINOTRANSFERASE, MITOCHONDRIAL"/>
    <property type="match status" value="1"/>
</dbReference>
<evidence type="ECO:0000256" key="22">
    <source>
        <dbReference type="SAM" id="Phobius"/>
    </source>
</evidence>
<dbReference type="InterPro" id="IPR042240">
    <property type="entry name" value="CHASE_sf"/>
</dbReference>
<comment type="catalytic activity">
    <reaction evidence="1">
        <text>ATP + protein L-histidine = ADP + protein N-phospho-L-histidine.</text>
        <dbReference type="EC" id="2.7.13.3"/>
    </reaction>
</comment>
<dbReference type="SMART" id="SM00387">
    <property type="entry name" value="HATPase_c"/>
    <property type="match status" value="1"/>
</dbReference>
<feature type="compositionally biased region" description="Low complexity" evidence="21">
    <location>
        <begin position="1053"/>
        <end position="1098"/>
    </location>
</feature>
<feature type="region of interest" description="Disordered" evidence="21">
    <location>
        <begin position="1"/>
        <end position="135"/>
    </location>
</feature>
<feature type="domain" description="Response regulatory" evidence="24">
    <location>
        <begin position="1106"/>
        <end position="1226"/>
    </location>
</feature>
<evidence type="ECO:0000256" key="13">
    <source>
        <dbReference type="ARBA" id="ARBA00022777"/>
    </source>
</evidence>
<dbReference type="Gene3D" id="3.30.565.10">
    <property type="entry name" value="Histidine kinase-like ATPase, C-terminal domain"/>
    <property type="match status" value="1"/>
</dbReference>
<dbReference type="CDD" id="cd00130">
    <property type="entry name" value="PAS"/>
    <property type="match status" value="1"/>
</dbReference>
<feature type="domain" description="Histidine kinase" evidence="23">
    <location>
        <begin position="585"/>
        <end position="814"/>
    </location>
</feature>
<evidence type="ECO:0000256" key="2">
    <source>
        <dbReference type="ARBA" id="ARBA00001933"/>
    </source>
</evidence>
<gene>
    <name evidence="26" type="primary">dhkA</name>
    <name evidence="26" type="ORF">PPL_06424</name>
</gene>
<dbReference type="PROSITE" id="PS00600">
    <property type="entry name" value="AA_TRANSFER_CLASS_3"/>
    <property type="match status" value="1"/>
</dbReference>
<evidence type="ECO:0000256" key="5">
    <source>
        <dbReference type="ARBA" id="ARBA00012438"/>
    </source>
</evidence>
<comment type="caution">
    <text evidence="26">The sequence shown here is derived from an EMBL/GenBank/DDBJ whole genome shotgun (WGS) entry which is preliminary data.</text>
</comment>
<dbReference type="CDD" id="cd16922">
    <property type="entry name" value="HATPase_EvgS-ArcB-TorS-like"/>
    <property type="match status" value="1"/>
</dbReference>
<keyword evidence="7" id="KW-1003">Cell membrane</keyword>
<evidence type="ECO:0000256" key="20">
    <source>
        <dbReference type="PROSITE-ProRule" id="PRU00169"/>
    </source>
</evidence>
<evidence type="ECO:0000256" key="9">
    <source>
        <dbReference type="ARBA" id="ARBA00022576"/>
    </source>
</evidence>
<dbReference type="Pfam" id="PF08447">
    <property type="entry name" value="PAS_3"/>
    <property type="match status" value="1"/>
</dbReference>
<dbReference type="OMA" id="CFHIVLM"/>
<comment type="subcellular location">
    <subcellularLocation>
        <location evidence="3">Cell membrane</location>
        <topology evidence="3">Multi-pass membrane protein</topology>
    </subcellularLocation>
</comment>
<dbReference type="InterPro" id="IPR004358">
    <property type="entry name" value="Sig_transdc_His_kin-like_C"/>
</dbReference>
<accession>D3BD44</accession>
<dbReference type="InterPro" id="IPR013655">
    <property type="entry name" value="PAS_fold_3"/>
</dbReference>
<evidence type="ECO:0000256" key="16">
    <source>
        <dbReference type="ARBA" id="ARBA00022989"/>
    </source>
</evidence>
<evidence type="ECO:0000259" key="25">
    <source>
        <dbReference type="PROSITE" id="PS50839"/>
    </source>
</evidence>
<dbReference type="SMART" id="SM00086">
    <property type="entry name" value="PAC"/>
    <property type="match status" value="1"/>
</dbReference>
<keyword evidence="11 22" id="KW-0812">Transmembrane</keyword>
<dbReference type="InterPro" id="IPR036890">
    <property type="entry name" value="HATPase_C_sf"/>
</dbReference>
<evidence type="ECO:0000256" key="6">
    <source>
        <dbReference type="ARBA" id="ARBA00012912"/>
    </source>
</evidence>
<dbReference type="Pfam" id="PF02518">
    <property type="entry name" value="HATPase_c"/>
    <property type="match status" value="1"/>
</dbReference>
<keyword evidence="12" id="KW-0547">Nucleotide-binding</keyword>
<name>D3BD44_HETP5</name>
<dbReference type="Gene3D" id="3.40.640.10">
    <property type="entry name" value="Type I PLP-dependent aspartate aminotransferase-like (Major domain)"/>
    <property type="match status" value="1"/>
</dbReference>
<evidence type="ECO:0000256" key="3">
    <source>
        <dbReference type="ARBA" id="ARBA00004651"/>
    </source>
</evidence>
<dbReference type="Pfam" id="PF00512">
    <property type="entry name" value="HisKA"/>
    <property type="match status" value="1"/>
</dbReference>
<feature type="compositionally biased region" description="Low complexity" evidence="21">
    <location>
        <begin position="49"/>
        <end position="95"/>
    </location>
</feature>
<keyword evidence="10" id="KW-0808">Transferase</keyword>
<dbReference type="PROSITE" id="PS50109">
    <property type="entry name" value="HIS_KIN"/>
    <property type="match status" value="1"/>
</dbReference>
<protein>
    <recommendedName>
        <fullName evidence="19">GABA aminotransferase</fullName>
        <ecNumber evidence="6">2.6.1.19</ecNumber>
        <ecNumber evidence="5">2.7.13.3</ecNumber>
    </recommendedName>
    <alternativeName>
        <fullName evidence="18">Gamma-amino-N-butyrate transaminase</fullName>
    </alternativeName>
</protein>
<dbReference type="InterPro" id="IPR015421">
    <property type="entry name" value="PyrdxlP-dep_Trfase_major"/>
</dbReference>
<dbReference type="Proteomes" id="UP000001396">
    <property type="component" value="Unassembled WGS sequence"/>
</dbReference>
<dbReference type="InterPro" id="IPR015422">
    <property type="entry name" value="PyrdxlP-dep_Trfase_small"/>
</dbReference>
<dbReference type="RefSeq" id="XP_020432955.1">
    <property type="nucleotide sequence ID" value="XM_020577281.1"/>
</dbReference>
<dbReference type="InterPro" id="IPR035965">
    <property type="entry name" value="PAS-like_dom_sf"/>
</dbReference>
<dbReference type="InterPro" id="IPR006189">
    <property type="entry name" value="CHASE_dom"/>
</dbReference>
<dbReference type="InterPro" id="IPR003661">
    <property type="entry name" value="HisK_dim/P_dom"/>
</dbReference>
<evidence type="ECO:0000256" key="18">
    <source>
        <dbReference type="ARBA" id="ARBA00030204"/>
    </source>
</evidence>
<dbReference type="SUPFAM" id="SSF53383">
    <property type="entry name" value="PLP-dependent transferases"/>
    <property type="match status" value="1"/>
</dbReference>
<dbReference type="SMART" id="SM00448">
    <property type="entry name" value="REC"/>
    <property type="match status" value="1"/>
</dbReference>
<comment type="similarity">
    <text evidence="4">Belongs to the class-III pyridoxal-phosphate-dependent aminotransferase family.</text>
</comment>
<dbReference type="FunFam" id="1.10.287.130:FF:000003">
    <property type="entry name" value="Histidine kinase"/>
    <property type="match status" value="1"/>
</dbReference>
<evidence type="ECO:0000256" key="8">
    <source>
        <dbReference type="ARBA" id="ARBA00022553"/>
    </source>
</evidence>
<feature type="transmembrane region" description="Helical" evidence="22">
    <location>
        <begin position="340"/>
        <end position="362"/>
    </location>
</feature>
<evidence type="ECO:0000313" key="26">
    <source>
        <dbReference type="EMBL" id="EFA80836.1"/>
    </source>
</evidence>